<dbReference type="Proteomes" id="UP000677537">
    <property type="component" value="Unassembled WGS sequence"/>
</dbReference>
<accession>A0A940S6Q0</accession>
<evidence type="ECO:0000256" key="1">
    <source>
        <dbReference type="SAM" id="MobiDB-lite"/>
    </source>
</evidence>
<proteinExistence type="predicted"/>
<protein>
    <submittedName>
        <fullName evidence="3">Uncharacterized protein</fullName>
    </submittedName>
</protein>
<keyword evidence="2" id="KW-0812">Transmembrane</keyword>
<gene>
    <name evidence="3" type="ORF">J5Y10_15790</name>
</gene>
<evidence type="ECO:0000313" key="3">
    <source>
        <dbReference type="EMBL" id="MBP0494249.1"/>
    </source>
</evidence>
<feature type="region of interest" description="Disordered" evidence="1">
    <location>
        <begin position="34"/>
        <end position="85"/>
    </location>
</feature>
<name>A0A940S6Q0_9PROT</name>
<keyword evidence="2" id="KW-1133">Transmembrane helix</keyword>
<organism evidence="3 4">
    <name type="scientific">Roseomonas indoligenes</name>
    <dbReference type="NCBI Taxonomy" id="2820811"/>
    <lineage>
        <taxon>Bacteria</taxon>
        <taxon>Pseudomonadati</taxon>
        <taxon>Pseudomonadota</taxon>
        <taxon>Alphaproteobacteria</taxon>
        <taxon>Acetobacterales</taxon>
        <taxon>Roseomonadaceae</taxon>
        <taxon>Roseomonas</taxon>
    </lineage>
</organism>
<dbReference type="AlphaFoldDB" id="A0A940S6Q0"/>
<evidence type="ECO:0000256" key="2">
    <source>
        <dbReference type="SAM" id="Phobius"/>
    </source>
</evidence>
<keyword evidence="4" id="KW-1185">Reference proteome</keyword>
<feature type="transmembrane region" description="Helical" evidence="2">
    <location>
        <begin position="6"/>
        <end position="27"/>
    </location>
</feature>
<dbReference type="EMBL" id="JAGIZA010000009">
    <property type="protein sequence ID" value="MBP0494249.1"/>
    <property type="molecule type" value="Genomic_DNA"/>
</dbReference>
<keyword evidence="2" id="KW-0472">Membrane</keyword>
<reference evidence="3" key="1">
    <citation type="submission" date="2021-03" db="EMBL/GenBank/DDBJ databases">
        <authorList>
            <person name="So Y."/>
        </authorList>
    </citation>
    <scope>NUCLEOTIDE SEQUENCE</scope>
    <source>
        <strain evidence="3">SG15</strain>
    </source>
</reference>
<evidence type="ECO:0000313" key="4">
    <source>
        <dbReference type="Proteomes" id="UP000677537"/>
    </source>
</evidence>
<comment type="caution">
    <text evidence="3">The sequence shown here is derived from an EMBL/GenBank/DDBJ whole genome shotgun (WGS) entry which is preliminary data.</text>
</comment>
<sequence length="85" mass="9132">MDMILSAIWHGFWGLIRALGALVSLLFDPLSLLPSGKGGAEQVPPETEEPAARQVVAGDPPVPLEETRRQWPAPPERGPSPKNGQ</sequence>